<sequence length="976" mass="109562">MESSHKIRDGNENLKKMMKKDIKAWGILLTLLWKVAGLQAQEVASSRPNSALDSTIHVAFGKMPKRDILGAVSHVDVASLMEKNYATHSLDNLQSFIGGYTGSVWGQTPLILIDGIPRRAEDVRMVEIESITILKDASSVALYGSAGSKGAVLINTRRGSIKPLSIDIRANTGLLVPKRYPSYLNAAEYMTLYNEASRNDGLTERYSAEAIYNTSLGSNPYRYPDLNLFSDEYIKKYASRSDVTAEISGGNDRARYYTNLGMTHVNDILKLGEAKNNKDMSFNIRTNVDVNLTKWLKASTDAVAIISDNNYARGNFWAATANLRPNHDGFAPFVPIDRLDLSNPDLQAIVQNSNHIIDGKYLLGGLSNLQTNDLSQMIASGYIKNKNRTFLFNVGADADLSGLTPGLSFSTRYSMDYTTRYTEGYNVPYATYQPHWQTIDGSEIITSLTKFGNDGNSTNEFIGTALYYQTMSITSQFNYERTFNEHHHIHGTLLGWGYMRQFSSDVDTNQGGSDYQPFRNTNVGIQLGYHYKQRYYLDASGAVVHSAKLPMDNRRALSPSVTVGWRISEETFFKNQASFVNDLKLTASYASLKQDLDITDYYLYRENYGNSTAEGALGAWYQWRDGGTTGGGGATVLAGRGANPNLSFVERREFRVGLDTWLWNNSLQLNANYFRQHTNGLLTRGNATIFPSYFLQGNGEFLPWLNFNNDLRTGVDFSLNIISKIGQLGYSLGFVGMFYDTKATQRDEVYENSYQYRTGRPIDASWGYIAEGLFQNEDDIRTHARQNFGGELKPGDIKYRDVNGDGIIDTRDQVDLGRNGFAANPFSYGLNLTVKWKNFTIFALGSGHTGGLGFKNNPYFWVGGLTKYSTVVLDRWTEETASTATYPRLTTTGSSNNFQNSTYWSFKTNRFNLNRVQLTYDLPESLFDRSDVINRMNIYVNGDNLLVLSNERKMLETNFGSAPQMRFYNLGVKAFF</sequence>
<proteinExistence type="predicted"/>
<protein>
    <submittedName>
        <fullName evidence="1">SusC/RagA family TonB-linked outer membrane protein</fullName>
    </submittedName>
</protein>
<organism evidence="1 2">
    <name type="scientific">Sphingobacterium griseoflavum</name>
    <dbReference type="NCBI Taxonomy" id="1474952"/>
    <lineage>
        <taxon>Bacteria</taxon>
        <taxon>Pseudomonadati</taxon>
        <taxon>Bacteroidota</taxon>
        <taxon>Sphingobacteriia</taxon>
        <taxon>Sphingobacteriales</taxon>
        <taxon>Sphingobacteriaceae</taxon>
        <taxon>Sphingobacterium</taxon>
    </lineage>
</organism>
<dbReference type="SUPFAM" id="SSF56935">
    <property type="entry name" value="Porins"/>
    <property type="match status" value="1"/>
</dbReference>
<dbReference type="EMBL" id="BNAF01000006">
    <property type="protein sequence ID" value="GHE35270.1"/>
    <property type="molecule type" value="Genomic_DNA"/>
</dbReference>
<evidence type="ECO:0000313" key="1">
    <source>
        <dbReference type="EMBL" id="GHE35270.1"/>
    </source>
</evidence>
<dbReference type="Gene3D" id="2.170.130.10">
    <property type="entry name" value="TonB-dependent receptor, plug domain"/>
    <property type="match status" value="1"/>
</dbReference>
<reference evidence="2" key="1">
    <citation type="journal article" date="2019" name="Int. J. Syst. Evol. Microbiol.">
        <title>The Global Catalogue of Microorganisms (GCM) 10K type strain sequencing project: providing services to taxonomists for standard genome sequencing and annotation.</title>
        <authorList>
            <consortium name="The Broad Institute Genomics Platform"/>
            <consortium name="The Broad Institute Genome Sequencing Center for Infectious Disease"/>
            <person name="Wu L."/>
            <person name="Ma J."/>
        </authorList>
    </citation>
    <scope>NUCLEOTIDE SEQUENCE [LARGE SCALE GENOMIC DNA]</scope>
    <source>
        <strain evidence="2">CGMCC 1.12966</strain>
    </source>
</reference>
<keyword evidence="2" id="KW-1185">Reference proteome</keyword>
<accession>A0ABQ3HWQ5</accession>
<evidence type="ECO:0000313" key="2">
    <source>
        <dbReference type="Proteomes" id="UP000620550"/>
    </source>
</evidence>
<dbReference type="InterPro" id="IPR037066">
    <property type="entry name" value="Plug_dom_sf"/>
</dbReference>
<dbReference type="NCBIfam" id="TIGR04056">
    <property type="entry name" value="OMP_RagA_SusC"/>
    <property type="match status" value="1"/>
</dbReference>
<dbReference type="NCBIfam" id="TIGR04057">
    <property type="entry name" value="SusC_RagA_signa"/>
    <property type="match status" value="1"/>
</dbReference>
<name>A0ABQ3HWQ5_9SPHI</name>
<gene>
    <name evidence="1" type="ORF">GCM10017764_18160</name>
</gene>
<comment type="caution">
    <text evidence="1">The sequence shown here is derived from an EMBL/GenBank/DDBJ whole genome shotgun (WGS) entry which is preliminary data.</text>
</comment>
<dbReference type="InterPro" id="IPR023996">
    <property type="entry name" value="TonB-dep_OMP_SusC/RagA"/>
</dbReference>
<dbReference type="InterPro" id="IPR023997">
    <property type="entry name" value="TonB-dep_OMP_SusC/RagA_CS"/>
</dbReference>
<dbReference type="Proteomes" id="UP000620550">
    <property type="component" value="Unassembled WGS sequence"/>
</dbReference>